<sequence length="940" mass="100966">MKVPNEAIGVIAMAVSKVSTKYSKSTPSESTEVARQRQPQFLSRRLLNQHEQREAEQYQHFASDPARNSIDTVPSSSSLSSSKRRQLAANSDNSSCDVNFLYCLLSPPCRTCFTSMQENSIDWTNVVPDTPCTDILGFLVAGGHCLDVKNGGTDVQDGFCAAFDSCVVWDEIDESAGGGSGSEESKSTSDSAIDCTTLTSCSWPGMHSQFLGDGVCHDSMPGCYNSPICNFDGGDCCEDTCHYPSVDATITDGSSSSGKDVYGECGMEGYACRDPKSVKCQPVLAGVYKGFCEAKSNNTTSSTFGEADDDLIPQQEKEVLPICSSSETLFRLVQYDSWGDGWDTTQLTLKERGSTSSITPIYQGGLEYGSQGTVYLCLTKQAAKCYQVTVENGTWGNEISWELRPLAGGAPVLAAGGSPADCTFSLGGTSTSTTSGDACPNTCESTRPDTNIQDPNYKGYKDMEACIEKKCLIQVGKCSMDATCAECMQESIPDTCFANDNFNTLIDCSMCSCSEKRPAYCDAKSSGADASSSSGSSAASHSGIIKPAVAPSSGGSSSAEATGGSSVCSPEQTMKGTYSLVQFSECGMVDEMTAMITEFDNDNFGMLDLFEECAHTYDEQPLHGGKSALDCMKILHNLIMDDNGDEKDASSTAKNAKGEPLPENIGKAISTLASNLYHNAESFCECAANANKDTPVCTSFINFKTLLFEAVDACKSLDAIDCAAWEEFYTPCKKNLVQMYGSVDFDNKQQCSYVETQCGGAGPFPAFRRLDCGGEISKSAWDFHTIYERGCLKDSSGNNPPSPGVSPPTPSTPSNTSPSSTEKKQYQPYSANGESDAKKPYYSPTYGDSEPASSSAHYEKKSHHFIRNFFILAIIAAVAAYIVNKRRRENFNYARFRQMREARNYTGGLSSSGGDYMGVSMMDSCSFEPPSLPPTPSDNI</sequence>
<evidence type="ECO:0000256" key="2">
    <source>
        <dbReference type="SAM" id="Phobius"/>
    </source>
</evidence>
<feature type="region of interest" description="Disordered" evidence="1">
    <location>
        <begin position="795"/>
        <end position="855"/>
    </location>
</feature>
<evidence type="ECO:0000256" key="1">
    <source>
        <dbReference type="SAM" id="MobiDB-lite"/>
    </source>
</evidence>
<keyword evidence="2" id="KW-0472">Membrane</keyword>
<keyword evidence="2" id="KW-0812">Transmembrane</keyword>
<comment type="caution">
    <text evidence="3">The sequence shown here is derived from an EMBL/GenBank/DDBJ whole genome shotgun (WGS) entry which is preliminary data.</text>
</comment>
<reference evidence="3 4" key="1">
    <citation type="submission" date="2024-10" db="EMBL/GenBank/DDBJ databases">
        <title>Updated reference genomes for cyclostephanoid diatoms.</title>
        <authorList>
            <person name="Roberts W.R."/>
            <person name="Alverson A.J."/>
        </authorList>
    </citation>
    <scope>NUCLEOTIDE SEQUENCE [LARGE SCALE GENOMIC DNA]</scope>
    <source>
        <strain evidence="3 4">AJA232-27</strain>
    </source>
</reference>
<gene>
    <name evidence="3" type="ORF">ACHAWU_006306</name>
</gene>
<keyword evidence="2" id="KW-1133">Transmembrane helix</keyword>
<feature type="compositionally biased region" description="Low complexity" evidence="1">
    <location>
        <begin position="549"/>
        <end position="566"/>
    </location>
</feature>
<dbReference type="Proteomes" id="UP001530293">
    <property type="component" value="Unassembled WGS sequence"/>
</dbReference>
<protein>
    <recommendedName>
        <fullName evidence="5">LNR domain-containing protein</fullName>
    </recommendedName>
</protein>
<feature type="region of interest" description="Disordered" evidence="1">
    <location>
        <begin position="549"/>
        <end position="568"/>
    </location>
</feature>
<evidence type="ECO:0008006" key="5">
    <source>
        <dbReference type="Google" id="ProtNLM"/>
    </source>
</evidence>
<evidence type="ECO:0000313" key="3">
    <source>
        <dbReference type="EMBL" id="KAL3760308.1"/>
    </source>
</evidence>
<feature type="region of interest" description="Disordered" evidence="1">
    <location>
        <begin position="22"/>
        <end position="41"/>
    </location>
</feature>
<feature type="compositionally biased region" description="Pro residues" evidence="1">
    <location>
        <begin position="800"/>
        <end position="811"/>
    </location>
</feature>
<feature type="transmembrane region" description="Helical" evidence="2">
    <location>
        <begin position="865"/>
        <end position="883"/>
    </location>
</feature>
<feature type="region of interest" description="Disordered" evidence="1">
    <location>
        <begin position="53"/>
        <end position="84"/>
    </location>
</feature>
<evidence type="ECO:0000313" key="4">
    <source>
        <dbReference type="Proteomes" id="UP001530293"/>
    </source>
</evidence>
<dbReference type="EMBL" id="JALLBG020000189">
    <property type="protein sequence ID" value="KAL3760308.1"/>
    <property type="molecule type" value="Genomic_DNA"/>
</dbReference>
<dbReference type="AlphaFoldDB" id="A0ABD3M8M1"/>
<name>A0ABD3M8M1_9STRA</name>
<feature type="compositionally biased region" description="Polar residues" evidence="1">
    <location>
        <begin position="29"/>
        <end position="41"/>
    </location>
</feature>
<proteinExistence type="predicted"/>
<keyword evidence="4" id="KW-1185">Reference proteome</keyword>
<organism evidence="3 4">
    <name type="scientific">Discostella pseudostelligera</name>
    <dbReference type="NCBI Taxonomy" id="259834"/>
    <lineage>
        <taxon>Eukaryota</taxon>
        <taxon>Sar</taxon>
        <taxon>Stramenopiles</taxon>
        <taxon>Ochrophyta</taxon>
        <taxon>Bacillariophyta</taxon>
        <taxon>Coscinodiscophyceae</taxon>
        <taxon>Thalassiosirophycidae</taxon>
        <taxon>Stephanodiscales</taxon>
        <taxon>Stephanodiscaceae</taxon>
        <taxon>Discostella</taxon>
    </lineage>
</organism>
<accession>A0ABD3M8M1</accession>